<dbReference type="EMBL" id="CAICTM010001218">
    <property type="protein sequence ID" value="CAB9521666.1"/>
    <property type="molecule type" value="Genomic_DNA"/>
</dbReference>
<protein>
    <submittedName>
        <fullName evidence="1">Uncharacterized protein</fullName>
    </submittedName>
</protein>
<dbReference type="SUPFAM" id="SSF144064">
    <property type="entry name" value="Heme iron utilization protein-like"/>
    <property type="match status" value="1"/>
</dbReference>
<reference evidence="1" key="1">
    <citation type="submission" date="2020-06" db="EMBL/GenBank/DDBJ databases">
        <authorList>
            <consortium name="Plant Systems Biology data submission"/>
        </authorList>
    </citation>
    <scope>NUCLEOTIDE SEQUENCE</scope>
    <source>
        <strain evidence="1">D6</strain>
    </source>
</reference>
<comment type="caution">
    <text evidence="1">The sequence shown here is derived from an EMBL/GenBank/DDBJ whole genome shotgun (WGS) entry which is preliminary data.</text>
</comment>
<gene>
    <name evidence="1" type="ORF">SEMRO_1220_G253550.1</name>
</gene>
<sequence>MTLREATSSDAEKTTTLSAPAQTVYDVLQAMHSSSYPFRLVVVGNGAILETTSTLGPTFKLGTSPRTGEPLTTFASEDQSFEFHMMIAKVSKIVMAEKESPADGKLMQIFRFLNEEGGAMCSLILADKTDAAQAWFGALKEEYNDGDIQL</sequence>
<organism evidence="1 2">
    <name type="scientific">Seminavis robusta</name>
    <dbReference type="NCBI Taxonomy" id="568900"/>
    <lineage>
        <taxon>Eukaryota</taxon>
        <taxon>Sar</taxon>
        <taxon>Stramenopiles</taxon>
        <taxon>Ochrophyta</taxon>
        <taxon>Bacillariophyta</taxon>
        <taxon>Bacillariophyceae</taxon>
        <taxon>Bacillariophycidae</taxon>
        <taxon>Naviculales</taxon>
        <taxon>Naviculaceae</taxon>
        <taxon>Seminavis</taxon>
    </lineage>
</organism>
<dbReference type="AlphaFoldDB" id="A0A9N8HPW9"/>
<dbReference type="OrthoDB" id="42588at2759"/>
<dbReference type="Gene3D" id="3.40.1570.10">
    <property type="entry name" value="HemS/ChuS/ChuX like domains"/>
    <property type="match status" value="1"/>
</dbReference>
<accession>A0A9N8HPW9</accession>
<evidence type="ECO:0000313" key="1">
    <source>
        <dbReference type="EMBL" id="CAB9521666.1"/>
    </source>
</evidence>
<name>A0A9N8HPW9_9STRA</name>
<dbReference type="Proteomes" id="UP001153069">
    <property type="component" value="Unassembled WGS sequence"/>
</dbReference>
<evidence type="ECO:0000313" key="2">
    <source>
        <dbReference type="Proteomes" id="UP001153069"/>
    </source>
</evidence>
<keyword evidence="2" id="KW-1185">Reference proteome</keyword>
<proteinExistence type="predicted"/>
<dbReference type="InterPro" id="IPR053733">
    <property type="entry name" value="Heme_Transport_Util_sf"/>
</dbReference>